<gene>
    <name evidence="1" type="ORF">NCTC9962_02841</name>
</gene>
<proteinExistence type="predicted"/>
<dbReference type="Proteomes" id="UP000254052">
    <property type="component" value="Unassembled WGS sequence"/>
</dbReference>
<accession>A0A377AZT0</accession>
<dbReference type="EMBL" id="UGED01000007">
    <property type="protein sequence ID" value="STL42499.1"/>
    <property type="molecule type" value="Genomic_DNA"/>
</dbReference>
<dbReference type="AlphaFoldDB" id="A0A377AZT0"/>
<organism evidence="1 2">
    <name type="scientific">Escherichia coli</name>
    <dbReference type="NCBI Taxonomy" id="562"/>
    <lineage>
        <taxon>Bacteria</taxon>
        <taxon>Pseudomonadati</taxon>
        <taxon>Pseudomonadota</taxon>
        <taxon>Gammaproteobacteria</taxon>
        <taxon>Enterobacterales</taxon>
        <taxon>Enterobacteriaceae</taxon>
        <taxon>Escherichia</taxon>
    </lineage>
</organism>
<sequence length="97" mass="11451">MNFFGNFKPNNSTARVEVIDQSVLELFGDFKNMITKSSILIEYKDKSKLTDSIYKFVNALDIDFSILKYDYFDVNEYKKTLLMTHLLLTKMQNILNY</sequence>
<name>A0A377AZT0_ECOLX</name>
<evidence type="ECO:0000313" key="2">
    <source>
        <dbReference type="Proteomes" id="UP000254052"/>
    </source>
</evidence>
<protein>
    <submittedName>
        <fullName evidence="1">Uncharacterized protein</fullName>
    </submittedName>
</protein>
<evidence type="ECO:0000313" key="1">
    <source>
        <dbReference type="EMBL" id="STL42499.1"/>
    </source>
</evidence>
<reference evidence="1 2" key="1">
    <citation type="submission" date="2018-06" db="EMBL/GenBank/DDBJ databases">
        <authorList>
            <consortium name="Pathogen Informatics"/>
            <person name="Doyle S."/>
        </authorList>
    </citation>
    <scope>NUCLEOTIDE SEQUENCE [LARGE SCALE GENOMIC DNA]</scope>
    <source>
        <strain evidence="1 2">NCTC9962</strain>
    </source>
</reference>